<evidence type="ECO:0008006" key="4">
    <source>
        <dbReference type="Google" id="ProtNLM"/>
    </source>
</evidence>
<proteinExistence type="predicted"/>
<protein>
    <recommendedName>
        <fullName evidence="4">Reverse transcriptase domain-containing protein</fullName>
    </recommendedName>
</protein>
<feature type="region of interest" description="Disordered" evidence="1">
    <location>
        <begin position="115"/>
        <end position="156"/>
    </location>
</feature>
<accession>A0AA38U3M8</accession>
<reference evidence="2" key="1">
    <citation type="submission" date="2023-03" db="EMBL/GenBank/DDBJ databases">
        <title>Chromosome-scale reference genome and RAD-based genetic map of yellow starthistle (Centaurea solstitialis) reveal putative structural variation and QTLs associated with invader traits.</title>
        <authorList>
            <person name="Reatini B."/>
            <person name="Cang F.A."/>
            <person name="Jiang Q."/>
            <person name="Mckibben M.T.W."/>
            <person name="Barker M.S."/>
            <person name="Rieseberg L.H."/>
            <person name="Dlugosch K.M."/>
        </authorList>
    </citation>
    <scope>NUCLEOTIDE SEQUENCE</scope>
    <source>
        <strain evidence="2">CAN-66</strain>
        <tissue evidence="2">Leaf</tissue>
    </source>
</reference>
<keyword evidence="3" id="KW-1185">Reference proteome</keyword>
<feature type="compositionally biased region" description="Basic and acidic residues" evidence="1">
    <location>
        <begin position="122"/>
        <end position="136"/>
    </location>
</feature>
<sequence length="298" mass="33448">MLYGRRCRTPICWGEVGHRELASTEIVQKMTESIEMIQERLKTAQSRQKSYADKRRSDLQFDCRADESAHILIDDIQVDEWLNYIERPIAVLERKTKTLRNKEIGLVKVYWEHHKGGNRRRNGGDNRPNHRADRQTVHGQKHQTTEAVTGDGGCDRFARTTANHQTTEAMIGDGGGGRFSRKPHHRSARAATVVAVVYCFQSPQRRWRWRFLMPLLSPVAAGGGGGASVPLSSPVVRRWWSVRSSSVAAAVAFWRRRRTPVFFDNRRSATPLWWRPIAAAAVIVVAAVNSGGGGDGGA</sequence>
<dbReference type="AlphaFoldDB" id="A0AA38U3M8"/>
<evidence type="ECO:0000313" key="2">
    <source>
        <dbReference type="EMBL" id="KAJ9561863.1"/>
    </source>
</evidence>
<gene>
    <name evidence="2" type="ORF">OSB04_007023</name>
</gene>
<name>A0AA38U3M8_9ASTR</name>
<organism evidence="2 3">
    <name type="scientific">Centaurea solstitialis</name>
    <name type="common">yellow star-thistle</name>
    <dbReference type="NCBI Taxonomy" id="347529"/>
    <lineage>
        <taxon>Eukaryota</taxon>
        <taxon>Viridiplantae</taxon>
        <taxon>Streptophyta</taxon>
        <taxon>Embryophyta</taxon>
        <taxon>Tracheophyta</taxon>
        <taxon>Spermatophyta</taxon>
        <taxon>Magnoliopsida</taxon>
        <taxon>eudicotyledons</taxon>
        <taxon>Gunneridae</taxon>
        <taxon>Pentapetalae</taxon>
        <taxon>asterids</taxon>
        <taxon>campanulids</taxon>
        <taxon>Asterales</taxon>
        <taxon>Asteraceae</taxon>
        <taxon>Carduoideae</taxon>
        <taxon>Cardueae</taxon>
        <taxon>Centaureinae</taxon>
        <taxon>Centaurea</taxon>
    </lineage>
</organism>
<dbReference type="EMBL" id="JARYMX010000002">
    <property type="protein sequence ID" value="KAJ9561863.1"/>
    <property type="molecule type" value="Genomic_DNA"/>
</dbReference>
<comment type="caution">
    <text evidence="2">The sequence shown here is derived from an EMBL/GenBank/DDBJ whole genome shotgun (WGS) entry which is preliminary data.</text>
</comment>
<evidence type="ECO:0000313" key="3">
    <source>
        <dbReference type="Proteomes" id="UP001172457"/>
    </source>
</evidence>
<evidence type="ECO:0000256" key="1">
    <source>
        <dbReference type="SAM" id="MobiDB-lite"/>
    </source>
</evidence>
<dbReference type="Proteomes" id="UP001172457">
    <property type="component" value="Chromosome 2"/>
</dbReference>